<evidence type="ECO:0000313" key="3">
    <source>
        <dbReference type="RefSeq" id="XP_022308338.1"/>
    </source>
</evidence>
<dbReference type="OrthoDB" id="6242194at2759"/>
<organism evidence="2 3">
    <name type="scientific">Crassostrea virginica</name>
    <name type="common">Eastern oyster</name>
    <dbReference type="NCBI Taxonomy" id="6565"/>
    <lineage>
        <taxon>Eukaryota</taxon>
        <taxon>Metazoa</taxon>
        <taxon>Spiralia</taxon>
        <taxon>Lophotrochozoa</taxon>
        <taxon>Mollusca</taxon>
        <taxon>Bivalvia</taxon>
        <taxon>Autobranchia</taxon>
        <taxon>Pteriomorphia</taxon>
        <taxon>Ostreida</taxon>
        <taxon>Ostreoidea</taxon>
        <taxon>Ostreidae</taxon>
        <taxon>Crassostrea</taxon>
    </lineage>
</organism>
<evidence type="ECO:0000259" key="1">
    <source>
        <dbReference type="Pfam" id="PF03372"/>
    </source>
</evidence>
<dbReference type="PANTHER" id="PTHR23227">
    <property type="entry name" value="BUCENTAUR RELATED"/>
    <property type="match status" value="1"/>
</dbReference>
<accession>A0A8B8BY69</accession>
<dbReference type="InterPro" id="IPR005135">
    <property type="entry name" value="Endo/exonuclease/phosphatase"/>
</dbReference>
<dbReference type="GeneID" id="111114341"/>
<dbReference type="InterPro" id="IPR027124">
    <property type="entry name" value="Swc5/CFDP1/2"/>
</dbReference>
<dbReference type="Proteomes" id="UP000694844">
    <property type="component" value="Chromosome 9"/>
</dbReference>
<feature type="domain" description="Endonuclease/exonuclease/phosphatase" evidence="1">
    <location>
        <begin position="83"/>
        <end position="227"/>
    </location>
</feature>
<name>A0A8B8BY69_CRAVI</name>
<dbReference type="CDD" id="cd09076">
    <property type="entry name" value="L1-EN"/>
    <property type="match status" value="1"/>
</dbReference>
<dbReference type="Gene3D" id="3.60.10.10">
    <property type="entry name" value="Endonuclease/exonuclease/phosphatase"/>
    <property type="match status" value="1"/>
</dbReference>
<reference evidence="3" key="1">
    <citation type="submission" date="2025-08" db="UniProtKB">
        <authorList>
            <consortium name="RefSeq"/>
        </authorList>
    </citation>
    <scope>IDENTIFICATION</scope>
    <source>
        <tissue evidence="3">Whole sample</tissue>
    </source>
</reference>
<protein>
    <submittedName>
        <fullName evidence="3">Craniofacial development protein 2-like</fullName>
    </submittedName>
</protein>
<dbReference type="AlphaFoldDB" id="A0A8B8BY69"/>
<dbReference type="SUPFAM" id="SSF56219">
    <property type="entry name" value="DNase I-like"/>
    <property type="match status" value="1"/>
</dbReference>
<dbReference type="RefSeq" id="XP_022308338.1">
    <property type="nucleotide sequence ID" value="XM_022452630.1"/>
</dbReference>
<gene>
    <name evidence="3" type="primary">LOC111114341</name>
</gene>
<dbReference type="Pfam" id="PF03372">
    <property type="entry name" value="Exo_endo_phos"/>
    <property type="match status" value="1"/>
</dbReference>
<dbReference type="PANTHER" id="PTHR23227:SF67">
    <property type="entry name" value="CRANIOFACIAL DEVELOPMENT PROTEIN 2-LIKE"/>
    <property type="match status" value="1"/>
</dbReference>
<dbReference type="KEGG" id="cvn:111114341"/>
<proteinExistence type="predicted"/>
<dbReference type="GO" id="GO:0003824">
    <property type="term" value="F:catalytic activity"/>
    <property type="evidence" value="ECO:0007669"/>
    <property type="project" value="InterPro"/>
</dbReference>
<sequence>MELVSKDYRLRKEKPLQKNCWSSELRGLSVGLITQPRKKIAITNANTLSRLRLEEEQNNKTRKQKITPKPTELFSAKYTTRIGTWNVRTLYQSGKCANAAKEMDRYKIDLLGLSEVRWNTSGMTCINTGHTIIYSGNNNPEDPHEKGVAFLMTRKSKKDLLEWNPISPRIITARFNSRFQKTTFIQVYAPTYDAKDDDEEDFYQSLQKAIDKVPKRDLLILMGDFNAKVGAVREGREREIGPHGIGQMNEKGDLLADLCDTNSLVIERTLFHH</sequence>
<evidence type="ECO:0000313" key="2">
    <source>
        <dbReference type="Proteomes" id="UP000694844"/>
    </source>
</evidence>
<dbReference type="InterPro" id="IPR036691">
    <property type="entry name" value="Endo/exonu/phosph_ase_sf"/>
</dbReference>
<keyword evidence="2" id="KW-1185">Reference proteome</keyword>